<sequence length="191" mass="19913">MSRASDRAVVIGASAGGVQALLALLPALPADFPWPIFVVLHVPADRSNVLAPLFEAKCGLKVKEAEDKETARPGVVYFAPSDYHLLVEENGDLALSSDEAINYSRPSIDVLFESAADAYGEGLIGIILTGANNDGAAGLKAVHAAGGVALVQDPAAAYARAMPQAAYQACNAALVLPLERIADYLKGLDRE</sequence>
<dbReference type="EMBL" id="CP015614">
    <property type="protein sequence ID" value="ANF54364.1"/>
    <property type="molecule type" value="Genomic_DNA"/>
</dbReference>
<dbReference type="GO" id="GO:0008984">
    <property type="term" value="F:protein-glutamate methylesterase activity"/>
    <property type="evidence" value="ECO:0007669"/>
    <property type="project" value="UniProtKB-EC"/>
</dbReference>
<evidence type="ECO:0000313" key="5">
    <source>
        <dbReference type="Proteomes" id="UP000077603"/>
    </source>
</evidence>
<keyword evidence="5" id="KW-1185">Reference proteome</keyword>
<dbReference type="RefSeq" id="WP_025976824.1">
    <property type="nucleotide sequence ID" value="NZ_CP015614.1"/>
</dbReference>
<reference evidence="4 5" key="1">
    <citation type="journal article" date="2014" name="Genome Announc.">
        <title>Genome Sequence of a Promising Hydrogen-Producing Facultative Anaerobic Bacterium, Brevundimonas naejangsanensis Strain B1.</title>
        <authorList>
            <person name="Su H."/>
            <person name="Zhang T."/>
            <person name="Bao M."/>
            <person name="Jiang Y."/>
            <person name="Wang Y."/>
            <person name="Tan T."/>
        </authorList>
    </citation>
    <scope>NUCLEOTIDE SEQUENCE [LARGE SCALE GENOMIC DNA]</scope>
    <source>
        <strain evidence="4 5">B1</strain>
    </source>
</reference>
<evidence type="ECO:0000256" key="2">
    <source>
        <dbReference type="ARBA" id="ARBA00039140"/>
    </source>
</evidence>
<dbReference type="PROSITE" id="PS50122">
    <property type="entry name" value="CHEB"/>
    <property type="match status" value="1"/>
</dbReference>
<evidence type="ECO:0000256" key="1">
    <source>
        <dbReference type="ARBA" id="ARBA00022801"/>
    </source>
</evidence>
<dbReference type="eggNOG" id="COG2201">
    <property type="taxonomic scope" value="Bacteria"/>
</dbReference>
<dbReference type="Pfam" id="PF01339">
    <property type="entry name" value="CheB_methylest"/>
    <property type="match status" value="1"/>
</dbReference>
<dbReference type="EC" id="3.1.1.61" evidence="2"/>
<accession>A0A172Y563</accession>
<protein>
    <recommendedName>
        <fullName evidence="2">protein-glutamate methylesterase</fullName>
        <ecNumber evidence="2">3.1.1.61</ecNumber>
    </recommendedName>
</protein>
<dbReference type="Proteomes" id="UP000077603">
    <property type="component" value="Chromosome"/>
</dbReference>
<comment type="catalytic activity">
    <reaction evidence="3">
        <text>[protein]-L-glutamate 5-O-methyl ester + H2O = L-glutamyl-[protein] + methanol + H(+)</text>
        <dbReference type="Rhea" id="RHEA:23236"/>
        <dbReference type="Rhea" id="RHEA-COMP:10208"/>
        <dbReference type="Rhea" id="RHEA-COMP:10311"/>
        <dbReference type="ChEBI" id="CHEBI:15377"/>
        <dbReference type="ChEBI" id="CHEBI:15378"/>
        <dbReference type="ChEBI" id="CHEBI:17790"/>
        <dbReference type="ChEBI" id="CHEBI:29973"/>
        <dbReference type="ChEBI" id="CHEBI:82795"/>
        <dbReference type="EC" id="3.1.1.61"/>
    </reaction>
</comment>
<dbReference type="Gene3D" id="3.40.50.180">
    <property type="entry name" value="Methylesterase CheB, C-terminal domain"/>
    <property type="match status" value="1"/>
</dbReference>
<dbReference type="GO" id="GO:0000156">
    <property type="term" value="F:phosphorelay response regulator activity"/>
    <property type="evidence" value="ECO:0007669"/>
    <property type="project" value="InterPro"/>
</dbReference>
<dbReference type="InterPro" id="IPR035909">
    <property type="entry name" value="CheB_C"/>
</dbReference>
<proteinExistence type="predicted"/>
<dbReference type="SUPFAM" id="SSF52738">
    <property type="entry name" value="Methylesterase CheB, C-terminal domain"/>
    <property type="match status" value="1"/>
</dbReference>
<dbReference type="KEGG" id="bne:DA69_06185"/>
<dbReference type="GO" id="GO:0005737">
    <property type="term" value="C:cytoplasm"/>
    <property type="evidence" value="ECO:0007669"/>
    <property type="project" value="InterPro"/>
</dbReference>
<dbReference type="OrthoDB" id="9791760at2"/>
<gene>
    <name evidence="4" type="ORF">DA69_06185</name>
</gene>
<organism evidence="4 5">
    <name type="scientific">Brevundimonas naejangsanensis</name>
    <dbReference type="NCBI Taxonomy" id="588932"/>
    <lineage>
        <taxon>Bacteria</taxon>
        <taxon>Pseudomonadati</taxon>
        <taxon>Pseudomonadota</taxon>
        <taxon>Alphaproteobacteria</taxon>
        <taxon>Caulobacterales</taxon>
        <taxon>Caulobacteraceae</taxon>
        <taxon>Brevundimonas</taxon>
    </lineage>
</organism>
<dbReference type="PANTHER" id="PTHR42872">
    <property type="entry name" value="PROTEIN-GLUTAMATE METHYLESTERASE/PROTEIN-GLUTAMINE GLUTAMINASE"/>
    <property type="match status" value="1"/>
</dbReference>
<dbReference type="STRING" id="588932.DA69_06185"/>
<dbReference type="CDD" id="cd16433">
    <property type="entry name" value="CheB"/>
    <property type="match status" value="1"/>
</dbReference>
<evidence type="ECO:0000256" key="3">
    <source>
        <dbReference type="ARBA" id="ARBA00048267"/>
    </source>
</evidence>
<dbReference type="AlphaFoldDB" id="A0A172Y563"/>
<evidence type="ECO:0000313" key="4">
    <source>
        <dbReference type="EMBL" id="ANF54364.1"/>
    </source>
</evidence>
<dbReference type="GO" id="GO:0006935">
    <property type="term" value="P:chemotaxis"/>
    <property type="evidence" value="ECO:0007669"/>
    <property type="project" value="UniProtKB-UniRule"/>
</dbReference>
<name>A0A172Y563_9CAUL</name>
<dbReference type="PANTHER" id="PTHR42872:SF6">
    <property type="entry name" value="PROTEIN-GLUTAMATE METHYLESTERASE_PROTEIN-GLUTAMINE GLUTAMINASE"/>
    <property type="match status" value="1"/>
</dbReference>
<dbReference type="InterPro" id="IPR000673">
    <property type="entry name" value="Sig_transdc_resp-reg_Me-estase"/>
</dbReference>
<keyword evidence="1" id="KW-0378">Hydrolase</keyword>